<evidence type="ECO:0000313" key="3">
    <source>
        <dbReference type="Proteomes" id="UP000076715"/>
    </source>
</evidence>
<keyword evidence="3" id="KW-1185">Reference proteome</keyword>
<reference evidence="2 3" key="1">
    <citation type="submission" date="2016-01" db="EMBL/GenBank/DDBJ databases">
        <title>The draft genome sequence of Aquimarina sp. RZW4-3-2.</title>
        <authorList>
            <person name="Wang Y."/>
        </authorList>
    </citation>
    <scope>NUCLEOTIDE SEQUENCE [LARGE SCALE GENOMIC DNA]</scope>
    <source>
        <strain evidence="2 3">RZW4-3-2</strain>
    </source>
</reference>
<evidence type="ECO:0000259" key="1">
    <source>
        <dbReference type="Pfam" id="PF08818"/>
    </source>
</evidence>
<protein>
    <recommendedName>
        <fullName evidence="1">YdhG-like domain-containing protein</fullName>
    </recommendedName>
</protein>
<feature type="domain" description="YdhG-like" evidence="1">
    <location>
        <begin position="28"/>
        <end position="126"/>
    </location>
</feature>
<dbReference type="Pfam" id="PF08818">
    <property type="entry name" value="DUF1801"/>
    <property type="match status" value="1"/>
</dbReference>
<dbReference type="EMBL" id="LQRT01000007">
    <property type="protein sequence ID" value="KZS41172.1"/>
    <property type="molecule type" value="Genomic_DNA"/>
</dbReference>
<sequence length="144" mass="16669">MAKNKTTETEVDVFDFIESYVDNDQKKADSHKLIELMSEWSGFEPKMWGPTIIGFGSYHYKYESGHEGNAPLLGFSPRKTQFSLYIYSKTEKSDTLLMDLGKFKMGKACIYFKKLTDINIPILEKLSMETITYLNEHHECACRN</sequence>
<dbReference type="AlphaFoldDB" id="A0A163BA14"/>
<dbReference type="Proteomes" id="UP000076715">
    <property type="component" value="Unassembled WGS sequence"/>
</dbReference>
<name>A0A163BA14_9FLAO</name>
<dbReference type="RefSeq" id="WP_066313102.1">
    <property type="nucleotide sequence ID" value="NZ_LQRT01000007.1"/>
</dbReference>
<organism evidence="2 3">
    <name type="scientific">Aquimarina aggregata</name>
    <dbReference type="NCBI Taxonomy" id="1642818"/>
    <lineage>
        <taxon>Bacteria</taxon>
        <taxon>Pseudomonadati</taxon>
        <taxon>Bacteroidota</taxon>
        <taxon>Flavobacteriia</taxon>
        <taxon>Flavobacteriales</taxon>
        <taxon>Flavobacteriaceae</taxon>
        <taxon>Aquimarina</taxon>
    </lineage>
</organism>
<dbReference type="OrthoDB" id="5951444at2"/>
<dbReference type="STRING" id="1642818.AWE51_23190"/>
<proteinExistence type="predicted"/>
<accession>A0A163BA14</accession>
<dbReference type="InterPro" id="IPR014922">
    <property type="entry name" value="YdhG-like"/>
</dbReference>
<evidence type="ECO:0000313" key="2">
    <source>
        <dbReference type="EMBL" id="KZS41172.1"/>
    </source>
</evidence>
<comment type="caution">
    <text evidence="2">The sequence shown here is derived from an EMBL/GenBank/DDBJ whole genome shotgun (WGS) entry which is preliminary data.</text>
</comment>
<gene>
    <name evidence="2" type="ORF">AWE51_23190</name>
</gene>